<dbReference type="SUPFAM" id="SSF46785">
    <property type="entry name" value="Winged helix' DNA-binding domain"/>
    <property type="match status" value="1"/>
</dbReference>
<dbReference type="PANTHER" id="PTHR33154:SF18">
    <property type="entry name" value="ARSENICAL RESISTANCE OPERON REPRESSOR"/>
    <property type="match status" value="1"/>
</dbReference>
<gene>
    <name evidence="5" type="ORF">H0A61_00116</name>
</gene>
<dbReference type="InterPro" id="IPR036388">
    <property type="entry name" value="WH-like_DNA-bd_sf"/>
</dbReference>
<dbReference type="InterPro" id="IPR051081">
    <property type="entry name" value="HTH_MetalResp_TranReg"/>
</dbReference>
<evidence type="ECO:0000256" key="3">
    <source>
        <dbReference type="ARBA" id="ARBA00023163"/>
    </source>
</evidence>
<dbReference type="SMART" id="SM00418">
    <property type="entry name" value="HTH_ARSR"/>
    <property type="match status" value="1"/>
</dbReference>
<organism evidence="5 6">
    <name type="scientific">Koleobacter methoxysyntrophicus</name>
    <dbReference type="NCBI Taxonomy" id="2751313"/>
    <lineage>
        <taxon>Bacteria</taxon>
        <taxon>Bacillati</taxon>
        <taxon>Bacillota</taxon>
        <taxon>Clostridia</taxon>
        <taxon>Koleobacterales</taxon>
        <taxon>Koleobacteraceae</taxon>
        <taxon>Koleobacter</taxon>
    </lineage>
</organism>
<evidence type="ECO:0000256" key="1">
    <source>
        <dbReference type="ARBA" id="ARBA00023015"/>
    </source>
</evidence>
<evidence type="ECO:0000313" key="6">
    <source>
        <dbReference type="Proteomes" id="UP000662904"/>
    </source>
</evidence>
<dbReference type="PANTHER" id="PTHR33154">
    <property type="entry name" value="TRANSCRIPTIONAL REGULATOR, ARSR FAMILY"/>
    <property type="match status" value="1"/>
</dbReference>
<dbReference type="RefSeq" id="WP_206708050.1">
    <property type="nucleotide sequence ID" value="NZ_CP059066.1"/>
</dbReference>
<dbReference type="NCBIfam" id="NF033788">
    <property type="entry name" value="HTH_metalloreg"/>
    <property type="match status" value="1"/>
</dbReference>
<dbReference type="InterPro" id="IPR036390">
    <property type="entry name" value="WH_DNA-bd_sf"/>
</dbReference>
<keyword evidence="6" id="KW-1185">Reference proteome</keyword>
<dbReference type="Pfam" id="PF01022">
    <property type="entry name" value="HTH_5"/>
    <property type="match status" value="1"/>
</dbReference>
<dbReference type="CDD" id="cd00090">
    <property type="entry name" value="HTH_ARSR"/>
    <property type="match status" value="1"/>
</dbReference>
<dbReference type="EMBL" id="CP059066">
    <property type="protein sequence ID" value="QSQ07799.1"/>
    <property type="molecule type" value="Genomic_DNA"/>
</dbReference>
<dbReference type="PRINTS" id="PR00778">
    <property type="entry name" value="HTHARSR"/>
</dbReference>
<dbReference type="KEGG" id="kme:H0A61_00116"/>
<dbReference type="GO" id="GO:0003700">
    <property type="term" value="F:DNA-binding transcription factor activity"/>
    <property type="evidence" value="ECO:0007669"/>
    <property type="project" value="InterPro"/>
</dbReference>
<accession>A0A8A0RJT3</accession>
<protein>
    <submittedName>
        <fullName evidence="5">Putative HTH-type transcriptional regulator</fullName>
    </submittedName>
</protein>
<proteinExistence type="predicted"/>
<dbReference type="AlphaFoldDB" id="A0A8A0RJT3"/>
<name>A0A8A0RJT3_9FIRM</name>
<sequence length="108" mass="12457">MTRLNRELFRLRAEILKALAHPTRLAIVDFLKTGEKCVCEIIEYLGEKQSNVSKHLSILRQTGIVDTRKDGLNVYYILKIPCVTSFFQCMDDILIKNLEENMKVLGNN</sequence>
<dbReference type="GO" id="GO:0003677">
    <property type="term" value="F:DNA binding"/>
    <property type="evidence" value="ECO:0007669"/>
    <property type="project" value="UniProtKB-KW"/>
</dbReference>
<evidence type="ECO:0000259" key="4">
    <source>
        <dbReference type="PROSITE" id="PS50987"/>
    </source>
</evidence>
<keyword evidence="2" id="KW-0238">DNA-binding</keyword>
<reference evidence="5" key="1">
    <citation type="submission" date="2020-07" db="EMBL/GenBank/DDBJ databases">
        <title>Koleobacter methoxysyntrophicus gen. nov., sp. nov., a novel anaerobic bacterium isolated from deep subsurface oil field and proposal of Koleobacterales ord. nov. in the phylum Firmicutes.</title>
        <authorList>
            <person name="Sakamoto S."/>
            <person name="Tamaki H."/>
        </authorList>
    </citation>
    <scope>NUCLEOTIDE SEQUENCE</scope>
    <source>
        <strain evidence="5">NRmbB1</strain>
    </source>
</reference>
<dbReference type="InterPro" id="IPR001845">
    <property type="entry name" value="HTH_ArsR_DNA-bd_dom"/>
</dbReference>
<evidence type="ECO:0000256" key="2">
    <source>
        <dbReference type="ARBA" id="ARBA00023125"/>
    </source>
</evidence>
<dbReference type="Gene3D" id="1.10.10.10">
    <property type="entry name" value="Winged helix-like DNA-binding domain superfamily/Winged helix DNA-binding domain"/>
    <property type="match status" value="1"/>
</dbReference>
<keyword evidence="1" id="KW-0805">Transcription regulation</keyword>
<dbReference type="InterPro" id="IPR011991">
    <property type="entry name" value="ArsR-like_HTH"/>
</dbReference>
<keyword evidence="3" id="KW-0804">Transcription</keyword>
<dbReference type="Proteomes" id="UP000662904">
    <property type="component" value="Chromosome"/>
</dbReference>
<feature type="domain" description="HTH arsR-type" evidence="4">
    <location>
        <begin position="4"/>
        <end position="98"/>
    </location>
</feature>
<dbReference type="PROSITE" id="PS50987">
    <property type="entry name" value="HTH_ARSR_2"/>
    <property type="match status" value="1"/>
</dbReference>
<evidence type="ECO:0000313" key="5">
    <source>
        <dbReference type="EMBL" id="QSQ07799.1"/>
    </source>
</evidence>